<sequence length="214" mass="23916">MSKRQTSEGRTITSKRTKTEQKTPMANPQGYIIIKRENAQPPPEELFAAVESYIGKAKFQEMRGSIADEVGAQRVNGGDASEALLHHGINFSNIEFEPFFQDVLGCSFDEAKKSKVEVVFWRENKTQLPRYPAGLRGTVHIFCSATIEELHEGNGLFRIVEGSHTMTRGQFRHIEPTPIRLQPNQILILSADLTIQYPQGGGGVGVFMRLFPPT</sequence>
<proteinExistence type="predicted"/>
<reference evidence="2 3" key="1">
    <citation type="submission" date="2021-01" db="EMBL/GenBank/DDBJ databases">
        <title>Chromosome-level genome assembly of a human fungal pathogen reveals clustering of transcriptionally co-regulated genes.</title>
        <authorList>
            <person name="Voorhies M."/>
            <person name="Cohen S."/>
            <person name="Shea T.P."/>
            <person name="Petrus S."/>
            <person name="Munoz J.F."/>
            <person name="Poplawski S."/>
            <person name="Goldman W.E."/>
            <person name="Michael T."/>
            <person name="Cuomo C.A."/>
            <person name="Sil A."/>
            <person name="Beyhan S."/>
        </authorList>
    </citation>
    <scope>NUCLEOTIDE SEQUENCE [LARGE SCALE GENOMIC DNA]</scope>
    <source>
        <strain evidence="2 3">G184AR</strain>
    </source>
</reference>
<dbReference type="AlphaFoldDB" id="A0A8H7YVL8"/>
<accession>A0A8H7YVL8</accession>
<organism evidence="2 3">
    <name type="scientific">Ajellomyces capsulatus</name>
    <name type="common">Darling's disease fungus</name>
    <name type="synonym">Histoplasma capsulatum</name>
    <dbReference type="NCBI Taxonomy" id="5037"/>
    <lineage>
        <taxon>Eukaryota</taxon>
        <taxon>Fungi</taxon>
        <taxon>Dikarya</taxon>
        <taxon>Ascomycota</taxon>
        <taxon>Pezizomycotina</taxon>
        <taxon>Eurotiomycetes</taxon>
        <taxon>Eurotiomycetidae</taxon>
        <taxon>Onygenales</taxon>
        <taxon>Ajellomycetaceae</taxon>
        <taxon>Histoplasma</taxon>
    </lineage>
</organism>
<dbReference type="VEuPathDB" id="FungiDB:I7I52_07130"/>
<dbReference type="EMBL" id="JAEVHI010000003">
    <property type="protein sequence ID" value="KAG5296444.1"/>
    <property type="molecule type" value="Genomic_DNA"/>
</dbReference>
<protein>
    <submittedName>
        <fullName evidence="2">Uncharacterized protein</fullName>
    </submittedName>
</protein>
<dbReference type="Proteomes" id="UP000670092">
    <property type="component" value="Unassembled WGS sequence"/>
</dbReference>
<name>A0A8H7YVL8_AJECA</name>
<feature type="region of interest" description="Disordered" evidence="1">
    <location>
        <begin position="1"/>
        <end position="31"/>
    </location>
</feature>
<evidence type="ECO:0000256" key="1">
    <source>
        <dbReference type="SAM" id="MobiDB-lite"/>
    </source>
</evidence>
<comment type="caution">
    <text evidence="2">The sequence shown here is derived from an EMBL/GenBank/DDBJ whole genome shotgun (WGS) entry which is preliminary data.</text>
</comment>
<dbReference type="OrthoDB" id="4182844at2759"/>
<gene>
    <name evidence="2" type="ORF">I7I52_07130</name>
</gene>
<evidence type="ECO:0000313" key="2">
    <source>
        <dbReference type="EMBL" id="KAG5296444.1"/>
    </source>
</evidence>
<evidence type="ECO:0000313" key="3">
    <source>
        <dbReference type="Proteomes" id="UP000670092"/>
    </source>
</evidence>